<protein>
    <submittedName>
        <fullName evidence="1">DekiORF58</fullName>
    </submittedName>
</protein>
<dbReference type="EMBL" id="JX193905">
    <property type="protein sequence ID" value="AFS51936.1"/>
    <property type="molecule type" value="Genomic_DNA"/>
</dbReference>
<organism evidence="1">
    <name type="scientific">Dendrolimus kikuchii nucleopolyhedrovirus</name>
    <dbReference type="NCBI Taxonomy" id="1219875"/>
    <lineage>
        <taxon>Viruses</taxon>
        <taxon>Viruses incertae sedis</taxon>
        <taxon>Naldaviricetes</taxon>
        <taxon>Lefavirales</taxon>
        <taxon>Baculoviridae</taxon>
        <taxon>Alphabaculovirus</taxon>
    </lineage>
</organism>
<name>V9LSN0_9ABAC</name>
<reference evidence="1" key="1">
    <citation type="submission" date="2012-06" db="EMBL/GenBank/DDBJ databases">
        <title>Genomic sequencing and analysis of the Dendrolimus kikuchii nucleopolyhedrovirus.</title>
        <authorList>
            <person name="Yang M.M."/>
        </authorList>
    </citation>
    <scope>NUCLEOTIDE SEQUENCE</scope>
    <source>
        <strain evidence="1">YN</strain>
    </source>
</reference>
<accession>V9LSN0</accession>
<sequence>MSAIALYLEINKLRLKIDERMQLAIWPRLFPLLCDNAVNLIHLSTDEFIEFLMHVARMSQNIYNNNNAALASQFVAGHPNPGAGGGGGGGVGRGNVIDGAGAPQRPVFNLFERNTAARAAPAPQLIDMRRYRNAARKLIHHYTLNSTSSTEYKISDVVMTMIFLLRSEKYNSLFQLLETTFDDYMCRPQMTGAQTDELLNTLRSLLEMPSLTLDLHTVDIMRSSFARCFNSPVMRYAKIVLLQNVALQRDRRTTIEELLIQRGERIQALQPQQYINSDTEIPFCDDTDFLNRLLKHIDPYPLARMYYNAANTMFYTTMENYATSNCKFNIEDYNNIFKVMDSIKKHNIKNANSVDDLSVYLGVQSLQNAAKRNKKY</sequence>
<dbReference type="InterPro" id="IPR008562">
    <property type="entry name" value="AcMNPV_C42"/>
</dbReference>
<proteinExistence type="predicted"/>
<dbReference type="Pfam" id="PF05815">
    <property type="entry name" value="AcMNPV_Orf101"/>
    <property type="match status" value="1"/>
</dbReference>
<gene>
    <name evidence="1" type="primary">p40</name>
</gene>
<evidence type="ECO:0000313" key="1">
    <source>
        <dbReference type="EMBL" id="AFS51936.1"/>
    </source>
</evidence>